<keyword evidence="1" id="KW-0812">Transmembrane</keyword>
<evidence type="ECO:0000313" key="3">
    <source>
        <dbReference type="Proteomes" id="UP001597475"/>
    </source>
</evidence>
<comment type="caution">
    <text evidence="2">The sequence shown here is derived from an EMBL/GenBank/DDBJ whole genome shotgun (WGS) entry which is preliminary data.</text>
</comment>
<feature type="transmembrane region" description="Helical" evidence="1">
    <location>
        <begin position="32"/>
        <end position="51"/>
    </location>
</feature>
<dbReference type="EMBL" id="JBHUMK010000036">
    <property type="protein sequence ID" value="MFD2609433.1"/>
    <property type="molecule type" value="Genomic_DNA"/>
</dbReference>
<evidence type="ECO:0000313" key="2">
    <source>
        <dbReference type="EMBL" id="MFD2609433.1"/>
    </source>
</evidence>
<gene>
    <name evidence="2" type="ORF">ACFSR9_08295</name>
</gene>
<dbReference type="RefSeq" id="WP_386844794.1">
    <property type="nucleotide sequence ID" value="NZ_JBHUMK010000036.1"/>
</dbReference>
<reference evidence="3" key="1">
    <citation type="journal article" date="2019" name="Int. J. Syst. Evol. Microbiol.">
        <title>The Global Catalogue of Microorganisms (GCM) 10K type strain sequencing project: providing services to taxonomists for standard genome sequencing and annotation.</title>
        <authorList>
            <consortium name="The Broad Institute Genomics Platform"/>
            <consortium name="The Broad Institute Genome Sequencing Center for Infectious Disease"/>
            <person name="Wu L."/>
            <person name="Ma J."/>
        </authorList>
    </citation>
    <scope>NUCLEOTIDE SEQUENCE [LARGE SCALE GENOMIC DNA]</scope>
    <source>
        <strain evidence="3">KCTC 33842</strain>
    </source>
</reference>
<keyword evidence="1" id="KW-1133">Transmembrane helix</keyword>
<organism evidence="2 3">
    <name type="scientific">Deinococcus taklimakanensis</name>
    <dbReference type="NCBI Taxonomy" id="536443"/>
    <lineage>
        <taxon>Bacteria</taxon>
        <taxon>Thermotogati</taxon>
        <taxon>Deinococcota</taxon>
        <taxon>Deinococci</taxon>
        <taxon>Deinococcales</taxon>
        <taxon>Deinococcaceae</taxon>
        <taxon>Deinococcus</taxon>
    </lineage>
</organism>
<sequence length="77" mass="8126">MKPDPLRPLLGGLGLLIGFALYGAAGKLAEPAQSLVIGAMFALLGVAAFLYARGERWIQVLGALLFGYGLLRAFVLH</sequence>
<accession>A0ABW5P4U4</accession>
<proteinExistence type="predicted"/>
<keyword evidence="3" id="KW-1185">Reference proteome</keyword>
<keyword evidence="1" id="KW-0472">Membrane</keyword>
<protein>
    <submittedName>
        <fullName evidence="2">Uncharacterized protein</fullName>
    </submittedName>
</protein>
<dbReference type="Proteomes" id="UP001597475">
    <property type="component" value="Unassembled WGS sequence"/>
</dbReference>
<feature type="transmembrane region" description="Helical" evidence="1">
    <location>
        <begin position="57"/>
        <end position="75"/>
    </location>
</feature>
<name>A0ABW5P4U4_9DEIO</name>
<evidence type="ECO:0000256" key="1">
    <source>
        <dbReference type="SAM" id="Phobius"/>
    </source>
</evidence>
<feature type="transmembrane region" description="Helical" evidence="1">
    <location>
        <begin position="6"/>
        <end position="25"/>
    </location>
</feature>